<dbReference type="GO" id="GO:0006661">
    <property type="term" value="P:phosphatidylinositol biosynthetic process"/>
    <property type="evidence" value="ECO:0007669"/>
    <property type="project" value="TreeGrafter"/>
</dbReference>
<dbReference type="GO" id="GO:0044233">
    <property type="term" value="C:mitochondria-associated endoplasmic reticulum membrane contact site"/>
    <property type="evidence" value="ECO:0007669"/>
    <property type="project" value="TreeGrafter"/>
</dbReference>
<dbReference type="GO" id="GO:0030258">
    <property type="term" value="P:lipid modification"/>
    <property type="evidence" value="ECO:0007669"/>
    <property type="project" value="TreeGrafter"/>
</dbReference>
<evidence type="ECO:0000256" key="1">
    <source>
        <dbReference type="ARBA" id="ARBA00004141"/>
    </source>
</evidence>
<feature type="transmembrane region" description="Helical" evidence="11">
    <location>
        <begin position="72"/>
        <end position="96"/>
    </location>
</feature>
<feature type="transmembrane region" description="Helical" evidence="11">
    <location>
        <begin position="6"/>
        <end position="22"/>
    </location>
</feature>
<evidence type="ECO:0000256" key="7">
    <source>
        <dbReference type="ARBA" id="ARBA00023136"/>
    </source>
</evidence>
<keyword evidence="8" id="KW-0012">Acyltransferase</keyword>
<comment type="similarity">
    <text evidence="3">Belongs to the membrane-bound acyltransferase family.</text>
</comment>
<comment type="subcellular location">
    <subcellularLocation>
        <location evidence="1">Membrane</location>
        <topology evidence="1">Multi-pass membrane protein</topology>
    </subcellularLocation>
</comment>
<evidence type="ECO:0000256" key="10">
    <source>
        <dbReference type="ARBA" id="ARBA00093678"/>
    </source>
</evidence>
<comment type="pathway">
    <text evidence="9">Phospholipid metabolism.</text>
</comment>
<reference evidence="12" key="1">
    <citation type="journal article" date="2024" name="Gigascience">
        <title>Chromosome-level genome of the poultry shaft louse Menopon gallinae provides insight into the host-switching and adaptive evolution of parasitic lice.</title>
        <authorList>
            <person name="Xu Y."/>
            <person name="Ma L."/>
            <person name="Liu S."/>
            <person name="Liang Y."/>
            <person name="Liu Q."/>
            <person name="He Z."/>
            <person name="Tian L."/>
            <person name="Duan Y."/>
            <person name="Cai W."/>
            <person name="Li H."/>
            <person name="Song F."/>
        </authorList>
    </citation>
    <scope>NUCLEOTIDE SEQUENCE</scope>
    <source>
        <strain evidence="12">Cailab_2023a</strain>
    </source>
</reference>
<keyword evidence="5 11" id="KW-0812">Transmembrane</keyword>
<dbReference type="InterPro" id="IPR049941">
    <property type="entry name" value="LPLAT_7/PORCN-like"/>
</dbReference>
<evidence type="ECO:0000256" key="9">
    <source>
        <dbReference type="ARBA" id="ARBA00025707"/>
    </source>
</evidence>
<dbReference type="Pfam" id="PF03062">
    <property type="entry name" value="MBOAT"/>
    <property type="match status" value="1"/>
</dbReference>
<evidence type="ECO:0000256" key="6">
    <source>
        <dbReference type="ARBA" id="ARBA00022989"/>
    </source>
</evidence>
<proteinExistence type="inferred from homology"/>
<dbReference type="AlphaFoldDB" id="A0AAW2I929"/>
<evidence type="ECO:0000313" key="12">
    <source>
        <dbReference type="EMBL" id="KAL0278376.1"/>
    </source>
</evidence>
<dbReference type="PANTHER" id="PTHR13906:SF16">
    <property type="entry name" value="LYSOPHOSPHOLIPID ACYLTRANSFERASE 7"/>
    <property type="match status" value="1"/>
</dbReference>
<evidence type="ECO:0000256" key="3">
    <source>
        <dbReference type="ARBA" id="ARBA00010323"/>
    </source>
</evidence>
<feature type="transmembrane region" description="Helical" evidence="11">
    <location>
        <begin position="190"/>
        <end position="207"/>
    </location>
</feature>
<dbReference type="PANTHER" id="PTHR13906">
    <property type="entry name" value="PORCUPINE"/>
    <property type="match status" value="1"/>
</dbReference>
<dbReference type="EMBL" id="JARGDH010000001">
    <property type="protein sequence ID" value="KAL0278376.1"/>
    <property type="molecule type" value="Genomic_DNA"/>
</dbReference>
<evidence type="ECO:0000256" key="4">
    <source>
        <dbReference type="ARBA" id="ARBA00022679"/>
    </source>
</evidence>
<keyword evidence="4" id="KW-0808">Transferase</keyword>
<comment type="pathway">
    <text evidence="2">Lipid metabolism; phospholipid metabolism.</text>
</comment>
<feature type="transmembrane region" description="Helical" evidence="11">
    <location>
        <begin position="425"/>
        <end position="443"/>
    </location>
</feature>
<dbReference type="InterPro" id="IPR004299">
    <property type="entry name" value="MBOAT_fam"/>
</dbReference>
<feature type="transmembrane region" description="Helical" evidence="11">
    <location>
        <begin position="390"/>
        <end position="413"/>
    </location>
</feature>
<evidence type="ECO:0000256" key="8">
    <source>
        <dbReference type="ARBA" id="ARBA00023315"/>
    </source>
</evidence>
<protein>
    <recommendedName>
        <fullName evidence="10">Lysophospholipid acyltransferase 7</fullName>
    </recommendedName>
</protein>
<evidence type="ECO:0000256" key="5">
    <source>
        <dbReference type="ARBA" id="ARBA00022692"/>
    </source>
</evidence>
<feature type="transmembrane region" description="Helical" evidence="11">
    <location>
        <begin position="349"/>
        <end position="369"/>
    </location>
</feature>
<comment type="caution">
    <text evidence="12">The sequence shown here is derived from an EMBL/GenBank/DDBJ whole genome shotgun (WGS) entry which is preliminary data.</text>
</comment>
<evidence type="ECO:0000256" key="11">
    <source>
        <dbReference type="SAM" id="Phobius"/>
    </source>
</evidence>
<name>A0AAW2I929_9NEOP</name>
<keyword evidence="7 11" id="KW-0472">Membrane</keyword>
<dbReference type="GO" id="GO:0071617">
    <property type="term" value="F:lysophospholipid acyltransferase activity"/>
    <property type="evidence" value="ECO:0007669"/>
    <property type="project" value="TreeGrafter"/>
</dbReference>
<gene>
    <name evidence="12" type="ORF">PYX00_000211</name>
</gene>
<evidence type="ECO:0000256" key="2">
    <source>
        <dbReference type="ARBA" id="ARBA00005074"/>
    </source>
</evidence>
<dbReference type="GO" id="GO:0016020">
    <property type="term" value="C:membrane"/>
    <property type="evidence" value="ECO:0007669"/>
    <property type="project" value="UniProtKB-SubCell"/>
</dbReference>
<feature type="transmembrane region" description="Helical" evidence="11">
    <location>
        <begin position="317"/>
        <end position="334"/>
    </location>
</feature>
<accession>A0AAW2I929</accession>
<sequence>MEWDDVIYLSLLIFTIVFGHYFRNLHDEVLKKRVSTTIGFAIVLLVSGKHALHPVICVFINSYIITRLDKRFCHACSFCFTFAYLIFFRTTAYVGIPYAPSHTNMIQMVLTLKLIGLAFEVHDSHKEAGENPSQKGKKTIDPNILDILHYSFCYVGVLTGPYYTYKTYCDYFSKGYERFAPCESETLKKLKYIPLYMVIFLVSSYYYPIQYADSAEFHSERSFWYRLFYIIPVFITFRMRIYIGLILSECACIMAGLGAYPADAETKPGMGPTKNDYQMCQLSQEELKKIDYDFNTVKNLDIWHTELDPTVRNSIRYWNMCVQYWMAFVVYRRFPYKAFRTAATFAVSAIWHGIYAGYFLCLGVVPFYLSTEDIWLGFIQGKAVGSMKNVVNLFLWFVRTQAFSYMGIAFSLLTMERGLKYYGSVYYVYHLTTIIALVSGVILQKLTRKRKYKTDS</sequence>
<organism evidence="12">
    <name type="scientific">Menopon gallinae</name>
    <name type="common">poultry shaft louse</name>
    <dbReference type="NCBI Taxonomy" id="328185"/>
    <lineage>
        <taxon>Eukaryota</taxon>
        <taxon>Metazoa</taxon>
        <taxon>Ecdysozoa</taxon>
        <taxon>Arthropoda</taxon>
        <taxon>Hexapoda</taxon>
        <taxon>Insecta</taxon>
        <taxon>Pterygota</taxon>
        <taxon>Neoptera</taxon>
        <taxon>Paraneoptera</taxon>
        <taxon>Psocodea</taxon>
        <taxon>Troctomorpha</taxon>
        <taxon>Phthiraptera</taxon>
        <taxon>Amblycera</taxon>
        <taxon>Menoponidae</taxon>
        <taxon>Menopon</taxon>
    </lineage>
</organism>
<feature type="transmembrane region" description="Helical" evidence="11">
    <location>
        <begin position="227"/>
        <end position="247"/>
    </location>
</feature>
<keyword evidence="6 11" id="KW-1133">Transmembrane helix</keyword>
<feature type="transmembrane region" description="Helical" evidence="11">
    <location>
        <begin position="34"/>
        <end position="52"/>
    </location>
</feature>